<feature type="transmembrane region" description="Helical" evidence="6">
    <location>
        <begin position="216"/>
        <end position="233"/>
    </location>
</feature>
<feature type="domain" description="EamA" evidence="7">
    <location>
        <begin position="9"/>
        <end position="142"/>
    </location>
</feature>
<feature type="transmembrane region" description="Helical" evidence="6">
    <location>
        <begin position="245"/>
        <end position="264"/>
    </location>
</feature>
<dbReference type="Proteomes" id="UP000606490">
    <property type="component" value="Unassembled WGS sequence"/>
</dbReference>
<evidence type="ECO:0000256" key="2">
    <source>
        <dbReference type="ARBA" id="ARBA00009853"/>
    </source>
</evidence>
<dbReference type="SUPFAM" id="SSF103481">
    <property type="entry name" value="Multidrug resistance efflux transporter EmrE"/>
    <property type="match status" value="2"/>
</dbReference>
<feature type="transmembrane region" description="Helical" evidence="6">
    <location>
        <begin position="101"/>
        <end position="119"/>
    </location>
</feature>
<comment type="subcellular location">
    <subcellularLocation>
        <location evidence="1">Membrane</location>
        <topology evidence="1">Multi-pass membrane protein</topology>
    </subcellularLocation>
</comment>
<dbReference type="EMBL" id="JAEUXJ010000004">
    <property type="protein sequence ID" value="MBL6456237.1"/>
    <property type="molecule type" value="Genomic_DNA"/>
</dbReference>
<evidence type="ECO:0000256" key="6">
    <source>
        <dbReference type="SAM" id="Phobius"/>
    </source>
</evidence>
<evidence type="ECO:0000259" key="7">
    <source>
        <dbReference type="Pfam" id="PF00892"/>
    </source>
</evidence>
<proteinExistence type="inferred from homology"/>
<dbReference type="RefSeq" id="WP_202825963.1">
    <property type="nucleotide sequence ID" value="NZ_JAEUXJ010000004.1"/>
</dbReference>
<feature type="transmembrane region" description="Helical" evidence="6">
    <location>
        <begin position="128"/>
        <end position="148"/>
    </location>
</feature>
<feature type="transmembrane region" description="Helical" evidence="6">
    <location>
        <begin position="154"/>
        <end position="176"/>
    </location>
</feature>
<dbReference type="InterPro" id="IPR037185">
    <property type="entry name" value="EmrE-like"/>
</dbReference>
<sequence>MAFRHDIKRGALCMLASYALFTLMNVLVKDLGDRIPVAEMMVFRSVFALPVLLVILLRSGLGLSSLRTRRFGGHALRAGTGIAAQSCGFFALTLLPLAEQTALGFTQPLFVTILAIPLLGERVGIHRWSAVVVGFCGVLVIAAGQGALGGMAGAPVAGIGAAVAQGMFSALTTLLVRQLSATESSTTITLWQSLLMGSFALALLPFFYVAPTAWELLLLVVMGLIGGAAQWLLTEAWASAQVSALAPYTYSGLLWSVLFGFIAFGDLPGPSMLAGGVLIVAAGLYILHRELVRRREKTGLEETRPKEAQS</sequence>
<evidence type="ECO:0000256" key="1">
    <source>
        <dbReference type="ARBA" id="ARBA00004141"/>
    </source>
</evidence>
<feature type="transmembrane region" description="Helical" evidence="6">
    <location>
        <begin position="12"/>
        <end position="28"/>
    </location>
</feature>
<feature type="transmembrane region" description="Helical" evidence="6">
    <location>
        <begin position="75"/>
        <end position="95"/>
    </location>
</feature>
<evidence type="ECO:0000313" key="8">
    <source>
        <dbReference type="EMBL" id="MBL6456237.1"/>
    </source>
</evidence>
<accession>A0ABS1V3S7</accession>
<keyword evidence="3 6" id="KW-0812">Transmembrane</keyword>
<organism evidence="8 9">
    <name type="scientific">Belnapia mucosa</name>
    <dbReference type="NCBI Taxonomy" id="2804532"/>
    <lineage>
        <taxon>Bacteria</taxon>
        <taxon>Pseudomonadati</taxon>
        <taxon>Pseudomonadota</taxon>
        <taxon>Alphaproteobacteria</taxon>
        <taxon>Acetobacterales</taxon>
        <taxon>Roseomonadaceae</taxon>
        <taxon>Belnapia</taxon>
    </lineage>
</organism>
<evidence type="ECO:0000256" key="4">
    <source>
        <dbReference type="ARBA" id="ARBA00022989"/>
    </source>
</evidence>
<evidence type="ECO:0000313" key="9">
    <source>
        <dbReference type="Proteomes" id="UP000606490"/>
    </source>
</evidence>
<dbReference type="PANTHER" id="PTHR22911:SF6">
    <property type="entry name" value="SOLUTE CARRIER FAMILY 35 MEMBER G1"/>
    <property type="match status" value="1"/>
</dbReference>
<keyword evidence="5 6" id="KW-0472">Membrane</keyword>
<protein>
    <submittedName>
        <fullName evidence="8">DMT family transporter</fullName>
    </submittedName>
</protein>
<dbReference type="Pfam" id="PF00892">
    <property type="entry name" value="EamA"/>
    <property type="match status" value="2"/>
</dbReference>
<feature type="transmembrane region" description="Helical" evidence="6">
    <location>
        <begin position="270"/>
        <end position="287"/>
    </location>
</feature>
<keyword evidence="4 6" id="KW-1133">Transmembrane helix</keyword>
<comment type="caution">
    <text evidence="8">The sequence shown here is derived from an EMBL/GenBank/DDBJ whole genome shotgun (WGS) entry which is preliminary data.</text>
</comment>
<feature type="domain" description="EamA" evidence="7">
    <location>
        <begin position="158"/>
        <end position="284"/>
    </location>
</feature>
<comment type="similarity">
    <text evidence="2">Belongs to the drug/metabolite transporter (DMT) superfamily. 10 TMS drug/metabolite exporter (DME) (TC 2.A.7.3) family.</text>
</comment>
<name>A0ABS1V3S7_9PROT</name>
<dbReference type="PANTHER" id="PTHR22911">
    <property type="entry name" value="ACYL-MALONYL CONDENSING ENZYME-RELATED"/>
    <property type="match status" value="1"/>
</dbReference>
<dbReference type="InterPro" id="IPR000620">
    <property type="entry name" value="EamA_dom"/>
</dbReference>
<evidence type="ECO:0000256" key="5">
    <source>
        <dbReference type="ARBA" id="ARBA00023136"/>
    </source>
</evidence>
<gene>
    <name evidence="8" type="ORF">JMJ55_12960</name>
</gene>
<evidence type="ECO:0000256" key="3">
    <source>
        <dbReference type="ARBA" id="ARBA00022692"/>
    </source>
</evidence>
<reference evidence="8 9" key="1">
    <citation type="submission" date="2021-01" db="EMBL/GenBank/DDBJ databases">
        <title>Belnapia mucosa sp. nov. and Belnapia arida sp. nov., isolated from the Tabernas Desert (Almeria, Spain).</title>
        <authorList>
            <person name="Molina-Menor E."/>
            <person name="Vidal-Verdu A."/>
            <person name="Calonge A."/>
            <person name="Satari L."/>
            <person name="Pereto Magraner J."/>
            <person name="Porcar Miralles M."/>
        </authorList>
    </citation>
    <scope>NUCLEOTIDE SEQUENCE [LARGE SCALE GENOMIC DNA]</scope>
    <source>
        <strain evidence="8 9">T6</strain>
    </source>
</reference>
<feature type="transmembrane region" description="Helical" evidence="6">
    <location>
        <begin position="40"/>
        <end position="63"/>
    </location>
</feature>
<keyword evidence="9" id="KW-1185">Reference proteome</keyword>
<feature type="transmembrane region" description="Helical" evidence="6">
    <location>
        <begin position="188"/>
        <end position="210"/>
    </location>
</feature>